<dbReference type="STRING" id="385682.SAMN05444380_11560"/>
<dbReference type="InterPro" id="IPR052117">
    <property type="entry name" value="Cas10/Csm1_subtype-III-A"/>
</dbReference>
<dbReference type="Gene3D" id="3.30.70.270">
    <property type="match status" value="1"/>
</dbReference>
<dbReference type="InterPro" id="IPR043128">
    <property type="entry name" value="Rev_trsase/Diguanyl_cyclase"/>
</dbReference>
<evidence type="ECO:0000256" key="1">
    <source>
        <dbReference type="ARBA" id="ARBA00022741"/>
    </source>
</evidence>
<evidence type="ECO:0000256" key="3">
    <source>
        <dbReference type="SAM" id="MobiDB-lite"/>
    </source>
</evidence>
<keyword evidence="6" id="KW-1185">Reference proteome</keyword>
<accession>A0A1I2CAX3</accession>
<keyword evidence="2" id="KW-0051">Antiviral defense</keyword>
<dbReference type="PANTHER" id="PTHR36528:SF1">
    <property type="entry name" value="CRISPR SYSTEM SINGLE-STRAND-SPECIFIC DEOXYRIBONUCLEASE CAS10_CSM1 (SUBTYPE III-A)"/>
    <property type="match status" value="1"/>
</dbReference>
<evidence type="ECO:0000256" key="2">
    <source>
        <dbReference type="ARBA" id="ARBA00023118"/>
    </source>
</evidence>
<keyword evidence="1" id="KW-0547">Nucleotide-binding</keyword>
<dbReference type="eggNOG" id="COG1353">
    <property type="taxonomic scope" value="Bacteria"/>
</dbReference>
<organism evidence="5 6">
    <name type="scientific">Thermophagus xiamenensis</name>
    <dbReference type="NCBI Taxonomy" id="385682"/>
    <lineage>
        <taxon>Bacteria</taxon>
        <taxon>Pseudomonadati</taxon>
        <taxon>Bacteroidota</taxon>
        <taxon>Bacteroidia</taxon>
        <taxon>Marinilabiliales</taxon>
        <taxon>Marinilabiliaceae</taxon>
        <taxon>Thermophagus</taxon>
    </lineage>
</organism>
<reference evidence="5 6" key="1">
    <citation type="submission" date="2016-10" db="EMBL/GenBank/DDBJ databases">
        <authorList>
            <person name="de Groot N.N."/>
        </authorList>
    </citation>
    <scope>NUCLEOTIDE SEQUENCE [LARGE SCALE GENOMIC DNA]</scope>
    <source>
        <strain evidence="5 6">DSM 19012</strain>
    </source>
</reference>
<gene>
    <name evidence="5" type="ORF">SAMN05444380_11560</name>
</gene>
<dbReference type="InterPro" id="IPR000160">
    <property type="entry name" value="GGDEF_dom"/>
</dbReference>
<dbReference type="InParanoid" id="A0A1I2CAX3"/>
<proteinExistence type="predicted"/>
<dbReference type="OrthoDB" id="9768769at2"/>
<evidence type="ECO:0000313" key="5">
    <source>
        <dbReference type="EMBL" id="SFE64830.1"/>
    </source>
</evidence>
<feature type="region of interest" description="Disordered" evidence="3">
    <location>
        <begin position="146"/>
        <end position="168"/>
    </location>
</feature>
<protein>
    <submittedName>
        <fullName evidence="5">CRISPR-associated protein Cas10/Csm1, subtype III-A/MTUBE</fullName>
    </submittedName>
</protein>
<feature type="domain" description="GGDEF" evidence="4">
    <location>
        <begin position="197"/>
        <end position="351"/>
    </location>
</feature>
<dbReference type="GO" id="GO:0051607">
    <property type="term" value="P:defense response to virus"/>
    <property type="evidence" value="ECO:0007669"/>
    <property type="project" value="UniProtKB-KW"/>
</dbReference>
<dbReference type="GO" id="GO:0000166">
    <property type="term" value="F:nucleotide binding"/>
    <property type="evidence" value="ECO:0007669"/>
    <property type="project" value="UniProtKB-KW"/>
</dbReference>
<dbReference type="InterPro" id="IPR054767">
    <property type="entry name" value="Cas10-Cmr2_palm2"/>
</dbReference>
<dbReference type="AlphaFoldDB" id="A0A1I2CAX3"/>
<dbReference type="RefSeq" id="WP_010526999.1">
    <property type="nucleotide sequence ID" value="NZ_AFSL01000025.1"/>
</dbReference>
<evidence type="ECO:0000259" key="4">
    <source>
        <dbReference type="PROSITE" id="PS50887"/>
    </source>
</evidence>
<dbReference type="PANTHER" id="PTHR36528">
    <property type="entry name" value="CRISPR SYSTEM SINGLE-STRAND-SPECIFIC DEOXYRIBONUCLEASE CAS10/CSM1 (SUBTYPE III-A)"/>
    <property type="match status" value="1"/>
</dbReference>
<dbReference type="Proteomes" id="UP000181976">
    <property type="component" value="Unassembled WGS sequence"/>
</dbReference>
<dbReference type="EMBL" id="FONA01000015">
    <property type="protein sequence ID" value="SFE64830.1"/>
    <property type="molecule type" value="Genomic_DNA"/>
</dbReference>
<dbReference type="PROSITE" id="PS50887">
    <property type="entry name" value="GGDEF"/>
    <property type="match status" value="1"/>
</dbReference>
<evidence type="ECO:0000313" key="6">
    <source>
        <dbReference type="Proteomes" id="UP000181976"/>
    </source>
</evidence>
<sequence>MTQGPFVIIKGDVTGIQNYIFTVKTDGAAQQLKLRSQEVKKRTDELSREIAQSLNGTHLMSGGGYFLLKAPKPADWETQWLALRKRYETKERAGRLNLVLSYIDVKNAEDLNSNYTTIRSNLEKQAGIDKLRQGSAIDDFFQPYDPPVPKTSSNIRPEDVPTWDDCQEQPDEGIPPRNGIIDFDHLAEFAKQRTGSNLLGALKLDVDNLGDHFKDLTSREASDKLATHLNKFFGTELRRLREEGSFKHNDSSYRYKDNIYLVFAGGDDTFLLGGFDAVLEFTEVLHKKFKDFSDLLMKEITQLKKNITFSASLIFFNPSFPVLKMADIAEQHLSDAKEASPEKNRIAVMGEVFTWEEFLCMKSISNQLDDLVRNRKESKAIISRIRESHKGYAAAVRNVDKGRLELPRVWRLFYFIRNVKKQNRYIVERLISEYESLILNAFINKQQGNPMMFPVAARIAEYKLKNHQS</sequence>
<name>A0A1I2CAX3_9BACT</name>
<dbReference type="Pfam" id="PF22335">
    <property type="entry name" value="Cas10-Cmr2_palm2"/>
    <property type="match status" value="1"/>
</dbReference>